<reference evidence="6 7" key="1">
    <citation type="journal article" date="2019" name="Environ. Microbiol.">
        <title>Species interactions and distinct microbial communities in high Arctic permafrost affected cryosols are associated with the CH4 and CO2 gas fluxes.</title>
        <authorList>
            <person name="Altshuler I."/>
            <person name="Hamel J."/>
            <person name="Turney S."/>
            <person name="Magnuson E."/>
            <person name="Levesque R."/>
            <person name="Greer C."/>
            <person name="Whyte L.G."/>
        </authorList>
    </citation>
    <scope>NUCLEOTIDE SEQUENCE [LARGE SCALE GENOMIC DNA]</scope>
    <source>
        <strain evidence="6 7">E6.1</strain>
    </source>
</reference>
<feature type="transmembrane region" description="Helical" evidence="5">
    <location>
        <begin position="245"/>
        <end position="265"/>
    </location>
</feature>
<gene>
    <name evidence="6" type="ORF">EAH76_12180</name>
</gene>
<dbReference type="InterPro" id="IPR052951">
    <property type="entry name" value="Tellurite_res_ion_channel"/>
</dbReference>
<comment type="subcellular location">
    <subcellularLocation>
        <location evidence="1">Membrane</location>
        <topology evidence="1">Multi-pass membrane protein</topology>
    </subcellularLocation>
</comment>
<keyword evidence="3 5" id="KW-1133">Transmembrane helix</keyword>
<dbReference type="InterPro" id="IPR038665">
    <property type="entry name" value="Voltage-dep_anion_channel_sf"/>
</dbReference>
<feature type="transmembrane region" description="Helical" evidence="5">
    <location>
        <begin position="53"/>
        <end position="79"/>
    </location>
</feature>
<dbReference type="EMBL" id="RCZC01000003">
    <property type="protein sequence ID" value="TPG52639.1"/>
    <property type="molecule type" value="Genomic_DNA"/>
</dbReference>
<feature type="transmembrane region" description="Helical" evidence="5">
    <location>
        <begin position="187"/>
        <end position="208"/>
    </location>
</feature>
<dbReference type="RefSeq" id="WP_140850556.1">
    <property type="nucleotide sequence ID" value="NZ_RCZC01000003.1"/>
</dbReference>
<feature type="transmembrane region" description="Helical" evidence="5">
    <location>
        <begin position="220"/>
        <end position="239"/>
    </location>
</feature>
<proteinExistence type="predicted"/>
<dbReference type="PANTHER" id="PTHR37955:SF1">
    <property type="entry name" value="DEP DOMAIN-CONTAINING PROTEIN"/>
    <property type="match status" value="1"/>
</dbReference>
<dbReference type="Proteomes" id="UP000319931">
    <property type="component" value="Unassembled WGS sequence"/>
</dbReference>
<evidence type="ECO:0000313" key="7">
    <source>
        <dbReference type="Proteomes" id="UP000319931"/>
    </source>
</evidence>
<dbReference type="InterPro" id="IPR004695">
    <property type="entry name" value="SLAC1/Mae1/Ssu1/TehA"/>
</dbReference>
<evidence type="ECO:0000256" key="3">
    <source>
        <dbReference type="ARBA" id="ARBA00022989"/>
    </source>
</evidence>
<dbReference type="GO" id="GO:0005886">
    <property type="term" value="C:plasma membrane"/>
    <property type="evidence" value="ECO:0007669"/>
    <property type="project" value="TreeGrafter"/>
</dbReference>
<dbReference type="GO" id="GO:0046583">
    <property type="term" value="F:monoatomic cation efflux transmembrane transporter activity"/>
    <property type="evidence" value="ECO:0007669"/>
    <property type="project" value="TreeGrafter"/>
</dbReference>
<evidence type="ECO:0000256" key="5">
    <source>
        <dbReference type="SAM" id="Phobius"/>
    </source>
</evidence>
<feature type="transmembrane region" description="Helical" evidence="5">
    <location>
        <begin position="160"/>
        <end position="181"/>
    </location>
</feature>
<sequence length="337" mass="35398">MRATSENLASCHSLAAHQAHPPRRSAPLIPAAYFGIVLGLGGFANSWRVAHRAWGASAAIGETIFALAAAAWIVVLALYSWKWIAAREAALIEARHPVQCCFIGLAGVATLLIAQGALPYSRALAIALFAAGATFTTGFGVWRTGLLWQGGRAVEATTSVLLLPVVAGGFVMAATAGAFGWPTWAGLAFGAALFSWLGIESVLLHRLYTAAPLLPALRPTLGIQLAPPSVGALAYLATGADPTSLVPQAFLGFALLQALLLLRLWPWITEQPFAPSYWAVTFGVTALPTALIKVSAASPSHAYSDLAFATFVASNLIMIVVVILTVFWVFRQKSAAP</sequence>
<dbReference type="AlphaFoldDB" id="A0A502FTC6"/>
<dbReference type="Gene3D" id="1.50.10.150">
    <property type="entry name" value="Voltage-dependent anion channel"/>
    <property type="match status" value="1"/>
</dbReference>
<dbReference type="PANTHER" id="PTHR37955">
    <property type="entry name" value="TELLURITE RESISTANCE PROTEIN TEHA"/>
    <property type="match status" value="1"/>
</dbReference>
<accession>A0A502FTC6</accession>
<evidence type="ECO:0000256" key="4">
    <source>
        <dbReference type="ARBA" id="ARBA00023136"/>
    </source>
</evidence>
<keyword evidence="4 5" id="KW-0472">Membrane</keyword>
<evidence type="ECO:0000256" key="1">
    <source>
        <dbReference type="ARBA" id="ARBA00004141"/>
    </source>
</evidence>
<dbReference type="Pfam" id="PF03595">
    <property type="entry name" value="SLAC1"/>
    <property type="match status" value="1"/>
</dbReference>
<keyword evidence="2 5" id="KW-0812">Transmembrane</keyword>
<feature type="transmembrane region" description="Helical" evidence="5">
    <location>
        <begin position="308"/>
        <end position="330"/>
    </location>
</feature>
<organism evidence="6 7">
    <name type="scientific">Sphingomonas glacialis</name>
    <dbReference type="NCBI Taxonomy" id="658225"/>
    <lineage>
        <taxon>Bacteria</taxon>
        <taxon>Pseudomonadati</taxon>
        <taxon>Pseudomonadota</taxon>
        <taxon>Alphaproteobacteria</taxon>
        <taxon>Sphingomonadales</taxon>
        <taxon>Sphingomonadaceae</taxon>
        <taxon>Sphingomonas</taxon>
    </lineage>
</organism>
<feature type="transmembrane region" description="Helical" evidence="5">
    <location>
        <begin position="28"/>
        <end position="47"/>
    </location>
</feature>
<protein>
    <submittedName>
        <fullName evidence="6">Dicarboxylate transporter/tellurite-resistance protein TehA</fullName>
    </submittedName>
</protein>
<dbReference type="OrthoDB" id="309023at2"/>
<feature type="transmembrane region" description="Helical" evidence="5">
    <location>
        <begin position="124"/>
        <end position="148"/>
    </location>
</feature>
<feature type="transmembrane region" description="Helical" evidence="5">
    <location>
        <begin position="277"/>
        <end position="296"/>
    </location>
</feature>
<comment type="caution">
    <text evidence="6">The sequence shown here is derived from an EMBL/GenBank/DDBJ whole genome shotgun (WGS) entry which is preliminary data.</text>
</comment>
<evidence type="ECO:0000256" key="2">
    <source>
        <dbReference type="ARBA" id="ARBA00022692"/>
    </source>
</evidence>
<evidence type="ECO:0000313" key="6">
    <source>
        <dbReference type="EMBL" id="TPG52639.1"/>
    </source>
</evidence>
<name>A0A502FTC6_9SPHN</name>
<keyword evidence="7" id="KW-1185">Reference proteome</keyword>
<feature type="transmembrane region" description="Helical" evidence="5">
    <location>
        <begin position="100"/>
        <end position="118"/>
    </location>
</feature>